<dbReference type="WBParaSite" id="ALUE_0000454001-mRNA-1">
    <property type="protein sequence ID" value="ALUE_0000454001-mRNA-1"/>
    <property type="gene ID" value="ALUE_0000454001"/>
</dbReference>
<organism evidence="1 2">
    <name type="scientific">Ascaris lumbricoides</name>
    <name type="common">Giant roundworm</name>
    <dbReference type="NCBI Taxonomy" id="6252"/>
    <lineage>
        <taxon>Eukaryota</taxon>
        <taxon>Metazoa</taxon>
        <taxon>Ecdysozoa</taxon>
        <taxon>Nematoda</taxon>
        <taxon>Chromadorea</taxon>
        <taxon>Rhabditida</taxon>
        <taxon>Spirurina</taxon>
        <taxon>Ascaridomorpha</taxon>
        <taxon>Ascaridoidea</taxon>
        <taxon>Ascarididae</taxon>
        <taxon>Ascaris</taxon>
    </lineage>
</organism>
<keyword evidence="1" id="KW-1185">Reference proteome</keyword>
<evidence type="ECO:0000313" key="2">
    <source>
        <dbReference type="WBParaSite" id="ALUE_0000454001-mRNA-1"/>
    </source>
</evidence>
<evidence type="ECO:0000313" key="1">
    <source>
        <dbReference type="Proteomes" id="UP000036681"/>
    </source>
</evidence>
<dbReference type="AlphaFoldDB" id="A0A0M3HQU5"/>
<accession>A0A0M3HQU5</accession>
<reference evidence="2" key="1">
    <citation type="submission" date="2017-02" db="UniProtKB">
        <authorList>
            <consortium name="WormBaseParasite"/>
        </authorList>
    </citation>
    <scope>IDENTIFICATION</scope>
</reference>
<proteinExistence type="predicted"/>
<dbReference type="Proteomes" id="UP000036681">
    <property type="component" value="Unplaced"/>
</dbReference>
<name>A0A0M3HQU5_ASCLU</name>
<sequence>MRLKVSGDRRAEKYLPSLANKLGTNQPRVRVRVQPNTVPKPSERPTLTTVLAAPMQPASEVKEVLLAAIMDVKTEREQDKTFFLLWVALLAFNSSSSSIQQAVRSFSDQKLFRRISLTDPTAATRLLLSRQDVSARCIGDASLVLRSRYVNVTNVDWDHQRHGHCYEGPSSLLAQKISTPVQENPLSKGRLAQPKISTAKSLDPPALTALRTLDSSAQLIELALDTPERAIFRTHGS</sequence>
<protein>
    <submittedName>
        <fullName evidence="2">Uncharacterized protein</fullName>
    </submittedName>
</protein>